<reference evidence="3" key="1">
    <citation type="journal article" date="2023" name="BMC Genomics">
        <title>Chromosome-level genome assemblies of Cutaneotrichosporon spp. (Trichosporonales, Basidiomycota) reveal imbalanced evolution between nucleotide sequences and chromosome synteny.</title>
        <authorList>
            <person name="Kobayashi Y."/>
            <person name="Kayamori A."/>
            <person name="Aoki K."/>
            <person name="Shiwa Y."/>
            <person name="Matsutani M."/>
            <person name="Fujita N."/>
            <person name="Sugita T."/>
            <person name="Iwasaki W."/>
            <person name="Tanaka N."/>
            <person name="Takashima M."/>
        </authorList>
    </citation>
    <scope>NUCLEOTIDE SEQUENCE</scope>
    <source>
        <strain evidence="3">HIS019</strain>
    </source>
</reference>
<dbReference type="GO" id="GO:0003924">
    <property type="term" value="F:GTPase activity"/>
    <property type="evidence" value="ECO:0007669"/>
    <property type="project" value="InterPro"/>
</dbReference>
<feature type="region of interest" description="Disordered" evidence="2">
    <location>
        <begin position="658"/>
        <end position="678"/>
    </location>
</feature>
<evidence type="ECO:0000256" key="1">
    <source>
        <dbReference type="ARBA" id="ARBA00022741"/>
    </source>
</evidence>
<dbReference type="Proteomes" id="UP001233271">
    <property type="component" value="Chromosome 4"/>
</dbReference>
<dbReference type="InterPro" id="IPR027417">
    <property type="entry name" value="P-loop_NTPase"/>
</dbReference>
<dbReference type="SMART" id="SM00173">
    <property type="entry name" value="RAS"/>
    <property type="match status" value="1"/>
</dbReference>
<dbReference type="CDD" id="cd00154">
    <property type="entry name" value="Rab"/>
    <property type="match status" value="1"/>
</dbReference>
<dbReference type="PROSITE" id="PS51419">
    <property type="entry name" value="RAB"/>
    <property type="match status" value="1"/>
</dbReference>
<dbReference type="NCBIfam" id="TIGR00231">
    <property type="entry name" value="small_GTP"/>
    <property type="match status" value="1"/>
</dbReference>
<keyword evidence="4" id="KW-1185">Reference proteome</keyword>
<dbReference type="Gene3D" id="3.40.50.300">
    <property type="entry name" value="P-loop containing nucleotide triphosphate hydrolases"/>
    <property type="match status" value="1"/>
</dbReference>
<evidence type="ECO:0000256" key="2">
    <source>
        <dbReference type="SAM" id="MobiDB-lite"/>
    </source>
</evidence>
<feature type="compositionally biased region" description="Low complexity" evidence="2">
    <location>
        <begin position="155"/>
        <end position="171"/>
    </location>
</feature>
<evidence type="ECO:0008006" key="5">
    <source>
        <dbReference type="Google" id="ProtNLM"/>
    </source>
</evidence>
<feature type="compositionally biased region" description="Low complexity" evidence="2">
    <location>
        <begin position="117"/>
        <end position="141"/>
    </location>
</feature>
<feature type="region of interest" description="Disordered" evidence="2">
    <location>
        <begin position="503"/>
        <end position="595"/>
    </location>
</feature>
<feature type="region of interest" description="Disordered" evidence="2">
    <location>
        <begin position="691"/>
        <end position="731"/>
    </location>
</feature>
<dbReference type="InterPro" id="IPR001806">
    <property type="entry name" value="Small_GTPase"/>
</dbReference>
<dbReference type="EMBL" id="AP028215">
    <property type="protein sequence ID" value="BEI91842.1"/>
    <property type="molecule type" value="Genomic_DNA"/>
</dbReference>
<dbReference type="SMART" id="SM00174">
    <property type="entry name" value="RHO"/>
    <property type="match status" value="1"/>
</dbReference>
<dbReference type="GO" id="GO:0005525">
    <property type="term" value="F:GTP binding"/>
    <property type="evidence" value="ECO:0007669"/>
    <property type="project" value="InterPro"/>
</dbReference>
<organism evidence="3 4">
    <name type="scientific">Cutaneotrichosporon cavernicola</name>
    <dbReference type="NCBI Taxonomy" id="279322"/>
    <lineage>
        <taxon>Eukaryota</taxon>
        <taxon>Fungi</taxon>
        <taxon>Dikarya</taxon>
        <taxon>Basidiomycota</taxon>
        <taxon>Agaricomycotina</taxon>
        <taxon>Tremellomycetes</taxon>
        <taxon>Trichosporonales</taxon>
        <taxon>Trichosporonaceae</taxon>
        <taxon>Cutaneotrichosporon</taxon>
    </lineage>
</organism>
<evidence type="ECO:0000313" key="3">
    <source>
        <dbReference type="EMBL" id="BEI91842.1"/>
    </source>
</evidence>
<sequence length="804" mass="85945">MMVVTPPVLPPSFEPDGFNSPGPLNGVSRTTTTPPFPVYAQGQDHHPPSQQLPCVPARLDPEMQKPSLPPTPDPSPPRNPIAFPVQMVALAPPADHVPSSARSYHLEQALLSPDEYSPPSTGTSPSTNASSSSSQPSAVPSARRRRSEFGVLSELSQSPSKLSPTKSPTKQRGIARSDTLPTLDRLSLTGRNRSQDERARAKSRRSTFAAPAPGPSSVRMVESHSADSRARLRSTPGPGLGGTTLVRYSTLATEYPNGSRMRRMGPESATSATLPARTFPGSASDFDADLDFGGPEGLEAKVVLLGSQGVGKTSLILRLTTGSYSAIPAPASLEGSLYKRKLVHHGVPVKLQIWDTAGQERFRSMAPIYYRGAHVCILVYDTTDRDSFMDVRSWLDELNSKASKDMIIYVVGAKTDLDDQRVVTLGEARRTIRTWLKPAPPESELLLDNNSLSPPTSSRLFRSTSTRARTESSSGISPPRARPHSMHGLASLMAAASDFADWDPSPSGVSTPSGPALVSPTPAPTVHFPPDVTSSGSGSSVSASTVTSPSSRPSLPPRRKRVSFHSPAPPCEPISGTTAETAVASTANSTSRVRQTSNRFSISGFSGVLGLSRSPTTSEALANLELLAEANDLPPRPTNSRGSLTPLRVRVESSPMLGDAKRGEEWSRGWGRGEGPGAANALEEFGAVVRSQKNDRNGKGAGSHRPRSGSLGCDSRLYPTDSRDEDEEKPPQWGVEVEGVRLGEVSSLTGEGIELLCRSIATVLVTRKDKIERERTLRRKDSVMLTDTTKKDARKPKGRYGCCA</sequence>
<dbReference type="FunFam" id="3.40.50.300:FF:001447">
    <property type="entry name" value="Ras-related protein Rab-1B"/>
    <property type="match status" value="1"/>
</dbReference>
<dbReference type="RefSeq" id="XP_060457107.1">
    <property type="nucleotide sequence ID" value="XM_060600521.1"/>
</dbReference>
<name>A0AA48L4K6_9TREE</name>
<dbReference type="InterPro" id="IPR005225">
    <property type="entry name" value="Small_GTP-bd"/>
</dbReference>
<dbReference type="GeneID" id="85495712"/>
<evidence type="ECO:0000313" key="4">
    <source>
        <dbReference type="Proteomes" id="UP001233271"/>
    </source>
</evidence>
<dbReference type="KEGG" id="ccac:CcaHIS019_0406620"/>
<accession>A0AA48L4K6</accession>
<feature type="compositionally biased region" description="Low complexity" evidence="2">
    <location>
        <begin position="532"/>
        <end position="553"/>
    </location>
</feature>
<gene>
    <name evidence="3" type="ORF">CcaverHIS019_0406620</name>
</gene>
<feature type="compositionally biased region" description="Pro residues" evidence="2">
    <location>
        <begin position="67"/>
        <end position="79"/>
    </location>
</feature>
<dbReference type="PROSITE" id="PS51421">
    <property type="entry name" value="RAS"/>
    <property type="match status" value="1"/>
</dbReference>
<dbReference type="Pfam" id="PF00071">
    <property type="entry name" value="Ras"/>
    <property type="match status" value="1"/>
</dbReference>
<keyword evidence="1" id="KW-0547">Nucleotide-binding</keyword>
<protein>
    <recommendedName>
        <fullName evidence="5">Ras-domain-containing protein</fullName>
    </recommendedName>
</protein>
<dbReference type="PANTHER" id="PTHR47978">
    <property type="match status" value="1"/>
</dbReference>
<dbReference type="PRINTS" id="PR00449">
    <property type="entry name" value="RASTRNSFRMNG"/>
</dbReference>
<dbReference type="SMART" id="SM00175">
    <property type="entry name" value="RAB"/>
    <property type="match status" value="1"/>
</dbReference>
<dbReference type="SUPFAM" id="SSF52540">
    <property type="entry name" value="P-loop containing nucleoside triphosphate hydrolases"/>
    <property type="match status" value="1"/>
</dbReference>
<feature type="compositionally biased region" description="Low complexity" evidence="2">
    <location>
        <begin position="443"/>
        <end position="474"/>
    </location>
</feature>
<proteinExistence type="predicted"/>
<feature type="compositionally biased region" description="Polar residues" evidence="2">
    <location>
        <begin position="575"/>
        <end position="595"/>
    </location>
</feature>
<feature type="region of interest" description="Disordered" evidence="2">
    <location>
        <begin position="256"/>
        <end position="278"/>
    </location>
</feature>
<dbReference type="AlphaFoldDB" id="A0AA48L4K6"/>
<feature type="compositionally biased region" description="Basic and acidic residues" evidence="2">
    <location>
        <begin position="221"/>
        <end position="230"/>
    </location>
</feature>
<feature type="compositionally biased region" description="Low complexity" evidence="2">
    <location>
        <begin position="504"/>
        <end position="515"/>
    </location>
</feature>
<feature type="region of interest" description="Disordered" evidence="2">
    <location>
        <begin position="443"/>
        <end position="485"/>
    </location>
</feature>
<feature type="region of interest" description="Disordered" evidence="2">
    <location>
        <begin position="1"/>
        <end position="243"/>
    </location>
</feature>